<evidence type="ECO:0000259" key="4">
    <source>
        <dbReference type="PROSITE" id="PS50943"/>
    </source>
</evidence>
<dbReference type="RefSeq" id="WP_023328643.1">
    <property type="nucleotide sequence ID" value="NZ_BIHW01000006.1"/>
</dbReference>
<proteinExistence type="predicted"/>
<keyword evidence="3" id="KW-0804">Transcription</keyword>
<dbReference type="AlphaFoldDB" id="A0A486P2B5"/>
<dbReference type="InterPro" id="IPR036286">
    <property type="entry name" value="LexA/Signal_pep-like_sf"/>
</dbReference>
<dbReference type="InterPro" id="IPR001387">
    <property type="entry name" value="Cro/C1-type_HTH"/>
</dbReference>
<dbReference type="InterPro" id="IPR015927">
    <property type="entry name" value="Peptidase_S24_S26A/B/C"/>
</dbReference>
<dbReference type="CDD" id="cd00093">
    <property type="entry name" value="HTH_XRE"/>
    <property type="match status" value="1"/>
</dbReference>
<evidence type="ECO:0000256" key="1">
    <source>
        <dbReference type="ARBA" id="ARBA00023015"/>
    </source>
</evidence>
<keyword evidence="1" id="KW-0805">Transcription regulation</keyword>
<accession>A0A486P2B5</accession>
<dbReference type="Pfam" id="PF00717">
    <property type="entry name" value="Peptidase_S24"/>
    <property type="match status" value="1"/>
</dbReference>
<feature type="domain" description="HTH cro/C1-type" evidence="4">
    <location>
        <begin position="10"/>
        <end position="63"/>
    </location>
</feature>
<evidence type="ECO:0000256" key="3">
    <source>
        <dbReference type="ARBA" id="ARBA00023163"/>
    </source>
</evidence>
<protein>
    <submittedName>
        <fullName evidence="5">Putative phage repressor protein CI</fullName>
    </submittedName>
</protein>
<dbReference type="PROSITE" id="PS50943">
    <property type="entry name" value="HTH_CROC1"/>
    <property type="match status" value="1"/>
</dbReference>
<dbReference type="InterPro" id="IPR039418">
    <property type="entry name" value="LexA-like"/>
</dbReference>
<dbReference type="Gene3D" id="1.10.260.40">
    <property type="entry name" value="lambda repressor-like DNA-binding domains"/>
    <property type="match status" value="1"/>
</dbReference>
<dbReference type="CDD" id="cd06529">
    <property type="entry name" value="S24_LexA-like"/>
    <property type="match status" value="1"/>
</dbReference>
<dbReference type="PANTHER" id="PTHR40661:SF3">
    <property type="entry name" value="FELS-1 PROPHAGE TRANSCRIPTIONAL REGULATOR"/>
    <property type="match status" value="1"/>
</dbReference>
<dbReference type="InterPro" id="IPR010982">
    <property type="entry name" value="Lambda_DNA-bd_dom_sf"/>
</dbReference>
<sequence length="235" mass="25941">MSKTTFAERLVESMKAAGFTQASLAAAVGMSQSSIWKLTSGAASGSRKTVELAKALHVRPEWLASGELPMNDNESNDLPTVYRQQRPVDPGIYRVDLLDVQVSAGPGVYLSSEFIKTVQAIEFTEEYARSMFGSRPASSIKVITVRGDSMEGTIDPGDYIFVDTSVNHFEGDGIYVFVFGKTIHIKRLQMQKNSLVVLSDNKLYSPWEIDACDEDQFHVLAKVLVKQSAAFKRFA</sequence>
<keyword evidence="2" id="KW-0238">DNA-binding</keyword>
<dbReference type="PANTHER" id="PTHR40661">
    <property type="match status" value="1"/>
</dbReference>
<dbReference type="EMBL" id="CAAHCP010000005">
    <property type="protein sequence ID" value="VGL66362.1"/>
    <property type="molecule type" value="Genomic_DNA"/>
</dbReference>
<dbReference type="SUPFAM" id="SSF51306">
    <property type="entry name" value="LexA/Signal peptidase"/>
    <property type="match status" value="1"/>
</dbReference>
<organism evidence="5">
    <name type="scientific">Klebsiella pneumoniae</name>
    <dbReference type="NCBI Taxonomy" id="573"/>
    <lineage>
        <taxon>Bacteria</taxon>
        <taxon>Pseudomonadati</taxon>
        <taxon>Pseudomonadota</taxon>
        <taxon>Gammaproteobacteria</taxon>
        <taxon>Enterobacterales</taxon>
        <taxon>Enterobacteriaceae</taxon>
        <taxon>Klebsiella/Raoultella group</taxon>
        <taxon>Klebsiella</taxon>
        <taxon>Klebsiella pneumoniae complex</taxon>
    </lineage>
</organism>
<evidence type="ECO:0000313" key="5">
    <source>
        <dbReference type="EMBL" id="VGL66362.1"/>
    </source>
</evidence>
<dbReference type="SUPFAM" id="SSF47413">
    <property type="entry name" value="lambda repressor-like DNA-binding domains"/>
    <property type="match status" value="1"/>
</dbReference>
<gene>
    <name evidence="5" type="ORF">SAMEA4873646_02840</name>
</gene>
<evidence type="ECO:0000256" key="2">
    <source>
        <dbReference type="ARBA" id="ARBA00023125"/>
    </source>
</evidence>
<dbReference type="SMART" id="SM00530">
    <property type="entry name" value="HTH_XRE"/>
    <property type="match status" value="1"/>
</dbReference>
<dbReference type="Gene3D" id="2.10.109.10">
    <property type="entry name" value="Umud Fragment, subunit A"/>
    <property type="match status" value="1"/>
</dbReference>
<dbReference type="GO" id="GO:0003677">
    <property type="term" value="F:DNA binding"/>
    <property type="evidence" value="ECO:0007669"/>
    <property type="project" value="UniProtKB-KW"/>
</dbReference>
<reference evidence="5" key="1">
    <citation type="submission" date="2019-03" db="EMBL/GenBank/DDBJ databases">
        <authorList>
            <consortium name="Pathogen Informatics"/>
        </authorList>
    </citation>
    <scope>NUCLEOTIDE SEQUENCE</scope>
    <source>
        <strain evidence="5">5012STDY7626444</strain>
    </source>
</reference>
<name>A0A486P2B5_KLEPN</name>